<dbReference type="Proteomes" id="UP001386955">
    <property type="component" value="Unassembled WGS sequence"/>
</dbReference>
<reference evidence="1 2" key="1">
    <citation type="submission" date="2024-01" db="EMBL/GenBank/DDBJ databases">
        <title>The genomes of 5 underutilized Papilionoideae crops provide insights into root nodulation and disease resistanc.</title>
        <authorList>
            <person name="Jiang F."/>
        </authorList>
    </citation>
    <scope>NUCLEOTIDE SEQUENCE [LARGE SCALE GENOMIC DNA]</scope>
    <source>
        <strain evidence="1">DUOXIRENSHENG_FW03</strain>
        <tissue evidence="1">Leaves</tissue>
    </source>
</reference>
<keyword evidence="2" id="KW-1185">Reference proteome</keyword>
<evidence type="ECO:0000313" key="1">
    <source>
        <dbReference type="EMBL" id="KAK7411453.1"/>
    </source>
</evidence>
<protein>
    <submittedName>
        <fullName evidence="1">Uncharacterized protein</fullName>
    </submittedName>
</protein>
<comment type="caution">
    <text evidence="1">The sequence shown here is derived from an EMBL/GenBank/DDBJ whole genome shotgun (WGS) entry which is preliminary data.</text>
</comment>
<name>A0AAN9XVL6_PSOTE</name>
<sequence length="72" mass="7910">MQKYVEKHLLVKAGAVVAEDNEGGGAVVCDDARRCLTVAEGGVVRWWLRVCDTVTESNEYTELLGIKLDSKN</sequence>
<evidence type="ECO:0000313" key="2">
    <source>
        <dbReference type="Proteomes" id="UP001386955"/>
    </source>
</evidence>
<gene>
    <name evidence="1" type="ORF">VNO78_02886</name>
</gene>
<proteinExistence type="predicted"/>
<accession>A0AAN9XVL6</accession>
<organism evidence="1 2">
    <name type="scientific">Psophocarpus tetragonolobus</name>
    <name type="common">Winged bean</name>
    <name type="synonym">Dolichos tetragonolobus</name>
    <dbReference type="NCBI Taxonomy" id="3891"/>
    <lineage>
        <taxon>Eukaryota</taxon>
        <taxon>Viridiplantae</taxon>
        <taxon>Streptophyta</taxon>
        <taxon>Embryophyta</taxon>
        <taxon>Tracheophyta</taxon>
        <taxon>Spermatophyta</taxon>
        <taxon>Magnoliopsida</taxon>
        <taxon>eudicotyledons</taxon>
        <taxon>Gunneridae</taxon>
        <taxon>Pentapetalae</taxon>
        <taxon>rosids</taxon>
        <taxon>fabids</taxon>
        <taxon>Fabales</taxon>
        <taxon>Fabaceae</taxon>
        <taxon>Papilionoideae</taxon>
        <taxon>50 kb inversion clade</taxon>
        <taxon>NPAAA clade</taxon>
        <taxon>indigoferoid/millettioid clade</taxon>
        <taxon>Phaseoleae</taxon>
        <taxon>Psophocarpus</taxon>
    </lineage>
</organism>
<dbReference type="EMBL" id="JAYMYS010000001">
    <property type="protein sequence ID" value="KAK7411453.1"/>
    <property type="molecule type" value="Genomic_DNA"/>
</dbReference>
<dbReference type="AlphaFoldDB" id="A0AAN9XVL6"/>